<keyword evidence="3" id="KW-1185">Reference proteome</keyword>
<dbReference type="HOGENOM" id="CLU_2516545_0_0_1"/>
<sequence length="85" mass="9046">MSLYFPVQAREEPVAPNASLRVVPQPKASEGRVSQLRDALSPRGTTPTEKGGWLGRARSGTRHTSLLPPPLPPSPPTLAKQDAAP</sequence>
<protein>
    <submittedName>
        <fullName evidence="2">Uncharacterized protein</fullName>
    </submittedName>
</protein>
<dbReference type="AlphaFoldDB" id="A0A0E0M7Q1"/>
<accession>A0A0E0M7Q1</accession>
<dbReference type="Gramene" id="OPUNC10G08730.1">
    <property type="protein sequence ID" value="OPUNC10G08730.1"/>
    <property type="gene ID" value="OPUNC10G08730"/>
</dbReference>
<proteinExistence type="predicted"/>
<dbReference type="Proteomes" id="UP000026962">
    <property type="component" value="Chromosome 10"/>
</dbReference>
<evidence type="ECO:0000313" key="2">
    <source>
        <dbReference type="EnsemblPlants" id="OPUNC10G08730.1"/>
    </source>
</evidence>
<feature type="region of interest" description="Disordered" evidence="1">
    <location>
        <begin position="18"/>
        <end position="85"/>
    </location>
</feature>
<evidence type="ECO:0000256" key="1">
    <source>
        <dbReference type="SAM" id="MobiDB-lite"/>
    </source>
</evidence>
<feature type="compositionally biased region" description="Pro residues" evidence="1">
    <location>
        <begin position="67"/>
        <end position="76"/>
    </location>
</feature>
<evidence type="ECO:0000313" key="3">
    <source>
        <dbReference type="Proteomes" id="UP000026962"/>
    </source>
</evidence>
<name>A0A0E0M7Q1_ORYPU</name>
<reference evidence="2" key="2">
    <citation type="submission" date="2018-05" db="EMBL/GenBank/DDBJ databases">
        <title>OpunRS2 (Oryza punctata Reference Sequence Version 2).</title>
        <authorList>
            <person name="Zhang J."/>
            <person name="Kudrna D."/>
            <person name="Lee S."/>
            <person name="Talag J."/>
            <person name="Welchert J."/>
            <person name="Wing R.A."/>
        </authorList>
    </citation>
    <scope>NUCLEOTIDE SEQUENCE [LARGE SCALE GENOMIC DNA]</scope>
</reference>
<reference evidence="2" key="1">
    <citation type="submission" date="2015-04" db="UniProtKB">
        <authorList>
            <consortium name="EnsemblPlants"/>
        </authorList>
    </citation>
    <scope>IDENTIFICATION</scope>
</reference>
<organism evidence="2">
    <name type="scientific">Oryza punctata</name>
    <name type="common">Red rice</name>
    <dbReference type="NCBI Taxonomy" id="4537"/>
    <lineage>
        <taxon>Eukaryota</taxon>
        <taxon>Viridiplantae</taxon>
        <taxon>Streptophyta</taxon>
        <taxon>Embryophyta</taxon>
        <taxon>Tracheophyta</taxon>
        <taxon>Spermatophyta</taxon>
        <taxon>Magnoliopsida</taxon>
        <taxon>Liliopsida</taxon>
        <taxon>Poales</taxon>
        <taxon>Poaceae</taxon>
        <taxon>BOP clade</taxon>
        <taxon>Oryzoideae</taxon>
        <taxon>Oryzeae</taxon>
        <taxon>Oryzinae</taxon>
        <taxon>Oryza</taxon>
    </lineage>
</organism>
<dbReference type="EnsemblPlants" id="OPUNC10G08730.1">
    <property type="protein sequence ID" value="OPUNC10G08730.1"/>
    <property type="gene ID" value="OPUNC10G08730"/>
</dbReference>